<proteinExistence type="predicted"/>
<name>A0A395HRK0_ASPHC</name>
<accession>A0A395HRK0</accession>
<evidence type="ECO:0000256" key="1">
    <source>
        <dbReference type="SAM" id="MobiDB-lite"/>
    </source>
</evidence>
<dbReference type="AlphaFoldDB" id="A0A395HRK0"/>
<evidence type="ECO:0000313" key="3">
    <source>
        <dbReference type="Proteomes" id="UP000248961"/>
    </source>
</evidence>
<reference evidence="2 3" key="1">
    <citation type="submission" date="2018-02" db="EMBL/GenBank/DDBJ databases">
        <title>The genomes of Aspergillus section Nigri reveals drivers in fungal speciation.</title>
        <authorList>
            <consortium name="DOE Joint Genome Institute"/>
            <person name="Vesth T.C."/>
            <person name="Nybo J."/>
            <person name="Theobald S."/>
            <person name="Brandl J."/>
            <person name="Frisvad J.C."/>
            <person name="Nielsen K.F."/>
            <person name="Lyhne E.K."/>
            <person name="Kogle M.E."/>
            <person name="Kuo A."/>
            <person name="Riley R."/>
            <person name="Clum A."/>
            <person name="Nolan M."/>
            <person name="Lipzen A."/>
            <person name="Salamov A."/>
            <person name="Henrissat B."/>
            <person name="Wiebenga A."/>
            <person name="De vries R.P."/>
            <person name="Grigoriev I.V."/>
            <person name="Mortensen U.H."/>
            <person name="Andersen M.R."/>
            <person name="Baker S.E."/>
        </authorList>
    </citation>
    <scope>NUCLEOTIDE SEQUENCE [LARGE SCALE GENOMIC DNA]</scope>
    <source>
        <strain evidence="2 3">CBS 101889</strain>
    </source>
</reference>
<dbReference type="STRING" id="1450537.A0A395HRK0"/>
<organism evidence="2 3">
    <name type="scientific">Aspergillus homomorphus (strain CBS 101889)</name>
    <dbReference type="NCBI Taxonomy" id="1450537"/>
    <lineage>
        <taxon>Eukaryota</taxon>
        <taxon>Fungi</taxon>
        <taxon>Dikarya</taxon>
        <taxon>Ascomycota</taxon>
        <taxon>Pezizomycotina</taxon>
        <taxon>Eurotiomycetes</taxon>
        <taxon>Eurotiomycetidae</taxon>
        <taxon>Eurotiales</taxon>
        <taxon>Aspergillaceae</taxon>
        <taxon>Aspergillus</taxon>
        <taxon>Aspergillus subgen. Circumdati</taxon>
    </lineage>
</organism>
<dbReference type="EMBL" id="KZ824297">
    <property type="protein sequence ID" value="RAL10196.1"/>
    <property type="molecule type" value="Genomic_DNA"/>
</dbReference>
<dbReference type="Proteomes" id="UP000248961">
    <property type="component" value="Unassembled WGS sequence"/>
</dbReference>
<dbReference type="VEuPathDB" id="FungiDB:BO97DRAFT_144084"/>
<feature type="region of interest" description="Disordered" evidence="1">
    <location>
        <begin position="56"/>
        <end position="93"/>
    </location>
</feature>
<evidence type="ECO:0000313" key="2">
    <source>
        <dbReference type="EMBL" id="RAL10196.1"/>
    </source>
</evidence>
<protein>
    <submittedName>
        <fullName evidence="2">Uncharacterized protein</fullName>
    </submittedName>
</protein>
<sequence>MSAETPQHFERRKYLGELEHKVEALQIHTLNLSQLNELGIDLQPMSLKGTSGRKPFFFESHSGLPDPDEEEVHDTQSKLDDEDTASRVPSTVEGSPKLLGLTMPFFQSIMRTGRLGLGKSRVTTSLTRVCTTRVGHTILAFTI</sequence>
<dbReference type="GeneID" id="37194411"/>
<dbReference type="OrthoDB" id="4177740at2759"/>
<keyword evidence="3" id="KW-1185">Reference proteome</keyword>
<dbReference type="RefSeq" id="XP_025549350.1">
    <property type="nucleotide sequence ID" value="XM_025690122.1"/>
</dbReference>
<gene>
    <name evidence="2" type="ORF">BO97DRAFT_144084</name>
</gene>